<proteinExistence type="predicted"/>
<reference evidence="1" key="1">
    <citation type="submission" date="2016-10" db="EMBL/GenBank/DDBJ databases">
        <authorList>
            <person name="Benchimol M."/>
            <person name="Almeida L.G."/>
            <person name="Vasconcelos A.T."/>
            <person name="Perreira-Neves A."/>
            <person name="Rosa I.A."/>
            <person name="Tasca T."/>
            <person name="Bogo M.R."/>
            <person name="de Souza W."/>
        </authorList>
    </citation>
    <scope>NUCLEOTIDE SEQUENCE [LARGE SCALE GENOMIC DNA]</scope>
    <source>
        <strain evidence="1">K</strain>
    </source>
</reference>
<organism evidence="1 2">
    <name type="scientific">Tritrichomonas foetus</name>
    <dbReference type="NCBI Taxonomy" id="1144522"/>
    <lineage>
        <taxon>Eukaryota</taxon>
        <taxon>Metamonada</taxon>
        <taxon>Parabasalia</taxon>
        <taxon>Tritrichomonadida</taxon>
        <taxon>Tritrichomonadidae</taxon>
        <taxon>Tritrichomonas</taxon>
    </lineage>
</organism>
<dbReference type="EMBL" id="MLAK01001169">
    <property type="protein sequence ID" value="OHS96568.1"/>
    <property type="molecule type" value="Genomic_DNA"/>
</dbReference>
<name>A0A1J4JBP7_9EUKA</name>
<sequence length="163" mass="18748">MQEVKSNQIILDAINTIEKLTNDFPEHRTVIIDRLSRLHSILVNPPTTADPASIENLDPAKTANELERKRVDSRLKGFSVRESAAWKEICKRFGPNLNQTELLSLAEVIAKQANLKVDREAKRRKEVLIKWYEENLTEVMEYLPYVVLQDSEGRNVCGEECEE</sequence>
<keyword evidence="2" id="KW-1185">Reference proteome</keyword>
<dbReference type="Proteomes" id="UP000179807">
    <property type="component" value="Unassembled WGS sequence"/>
</dbReference>
<dbReference type="AlphaFoldDB" id="A0A1J4JBP7"/>
<protein>
    <submittedName>
        <fullName evidence="1">Uncharacterized protein</fullName>
    </submittedName>
</protein>
<evidence type="ECO:0000313" key="1">
    <source>
        <dbReference type="EMBL" id="OHS96568.1"/>
    </source>
</evidence>
<dbReference type="RefSeq" id="XP_068349705.1">
    <property type="nucleotide sequence ID" value="XM_068511333.1"/>
</dbReference>
<dbReference type="VEuPathDB" id="TrichDB:TRFO_37278"/>
<accession>A0A1J4JBP7</accession>
<evidence type="ECO:0000313" key="2">
    <source>
        <dbReference type="Proteomes" id="UP000179807"/>
    </source>
</evidence>
<gene>
    <name evidence="1" type="ORF">TRFO_37278</name>
</gene>
<comment type="caution">
    <text evidence="1">The sequence shown here is derived from an EMBL/GenBank/DDBJ whole genome shotgun (WGS) entry which is preliminary data.</text>
</comment>
<dbReference type="GeneID" id="94846037"/>